<sequence>MIPPTNSADFSSIDCWLVLLDLHVGHVSPAVSLFFLLVVSVANRRQLSSFFQLVSPNFSMRERDCRSTAAAVHFPAAAFTSDSSSSFVQNESFSSSFLQFHH</sequence>
<comment type="caution">
    <text evidence="2">The sequence shown here is derived from an EMBL/GenBank/DDBJ whole genome shotgun (WGS) entry which is preliminary data.</text>
</comment>
<keyword evidence="1" id="KW-0812">Transmembrane</keyword>
<name>A0AAV6NA31_9ROSI</name>
<keyword evidence="1" id="KW-0472">Membrane</keyword>
<keyword evidence="3" id="KW-1185">Reference proteome</keyword>
<dbReference type="Proteomes" id="UP000685013">
    <property type="component" value="Chromosome 7"/>
</dbReference>
<feature type="non-terminal residue" evidence="2">
    <location>
        <position position="1"/>
    </location>
</feature>
<keyword evidence="1" id="KW-1133">Transmembrane helix</keyword>
<accession>A0AAV6NA31</accession>
<feature type="transmembrane region" description="Helical" evidence="1">
    <location>
        <begin position="24"/>
        <end position="42"/>
    </location>
</feature>
<proteinExistence type="predicted"/>
<evidence type="ECO:0000256" key="1">
    <source>
        <dbReference type="SAM" id="Phobius"/>
    </source>
</evidence>
<evidence type="ECO:0000313" key="2">
    <source>
        <dbReference type="EMBL" id="KAG6594713.1"/>
    </source>
</evidence>
<dbReference type="EMBL" id="JAGKQH010000007">
    <property type="protein sequence ID" value="KAG6594713.1"/>
    <property type="molecule type" value="Genomic_DNA"/>
</dbReference>
<gene>
    <name evidence="2" type="ORF">SDJN03_11266</name>
</gene>
<protein>
    <submittedName>
        <fullName evidence="2">Uncharacterized protein</fullName>
    </submittedName>
</protein>
<evidence type="ECO:0000313" key="3">
    <source>
        <dbReference type="Proteomes" id="UP000685013"/>
    </source>
</evidence>
<reference evidence="2 3" key="1">
    <citation type="journal article" date="2021" name="Hortic Res">
        <title>The domestication of Cucurbita argyrosperma as revealed by the genome of its wild relative.</title>
        <authorList>
            <person name="Barrera-Redondo J."/>
            <person name="Sanchez-de la Vega G."/>
            <person name="Aguirre-Liguori J.A."/>
            <person name="Castellanos-Morales G."/>
            <person name="Gutierrez-Guerrero Y.T."/>
            <person name="Aguirre-Dugua X."/>
            <person name="Aguirre-Planter E."/>
            <person name="Tenaillon M.I."/>
            <person name="Lira-Saade R."/>
            <person name="Eguiarte L.E."/>
        </authorList>
    </citation>
    <scope>NUCLEOTIDE SEQUENCE [LARGE SCALE GENOMIC DNA]</scope>
    <source>
        <strain evidence="2">JBR-2021</strain>
    </source>
</reference>
<dbReference type="AlphaFoldDB" id="A0AAV6NA31"/>
<organism evidence="2 3">
    <name type="scientific">Cucurbita argyrosperma subsp. sororia</name>
    <dbReference type="NCBI Taxonomy" id="37648"/>
    <lineage>
        <taxon>Eukaryota</taxon>
        <taxon>Viridiplantae</taxon>
        <taxon>Streptophyta</taxon>
        <taxon>Embryophyta</taxon>
        <taxon>Tracheophyta</taxon>
        <taxon>Spermatophyta</taxon>
        <taxon>Magnoliopsida</taxon>
        <taxon>eudicotyledons</taxon>
        <taxon>Gunneridae</taxon>
        <taxon>Pentapetalae</taxon>
        <taxon>rosids</taxon>
        <taxon>fabids</taxon>
        <taxon>Cucurbitales</taxon>
        <taxon>Cucurbitaceae</taxon>
        <taxon>Cucurbiteae</taxon>
        <taxon>Cucurbita</taxon>
    </lineage>
</organism>